<keyword evidence="1" id="KW-1133">Transmembrane helix</keyword>
<dbReference type="AlphaFoldDB" id="W0A8J5"/>
<dbReference type="STRING" id="1123269.NX02_12755"/>
<gene>
    <name evidence="2" type="ORF">NX02_12755</name>
</gene>
<dbReference type="PATRIC" id="fig|1123269.5.peg.2480"/>
<keyword evidence="1" id="KW-0472">Membrane</keyword>
<organism evidence="2 3">
    <name type="scientific">Sphingomonas sanxanigenens DSM 19645 = NX02</name>
    <dbReference type="NCBI Taxonomy" id="1123269"/>
    <lineage>
        <taxon>Bacteria</taxon>
        <taxon>Pseudomonadati</taxon>
        <taxon>Pseudomonadota</taxon>
        <taxon>Alphaproteobacteria</taxon>
        <taxon>Sphingomonadales</taxon>
        <taxon>Sphingomonadaceae</taxon>
        <taxon>Sphingomonas</taxon>
    </lineage>
</organism>
<evidence type="ECO:0000313" key="3">
    <source>
        <dbReference type="Proteomes" id="UP000018851"/>
    </source>
</evidence>
<dbReference type="KEGG" id="ssan:NX02_12755"/>
<reference evidence="2 3" key="1">
    <citation type="submission" date="2013-07" db="EMBL/GenBank/DDBJ databases">
        <title>Completed genome of Sphingomonas sanxanigenens NX02.</title>
        <authorList>
            <person name="Ma T."/>
            <person name="Huang H."/>
            <person name="Wu M."/>
            <person name="Li X."/>
            <person name="Li G."/>
        </authorList>
    </citation>
    <scope>NUCLEOTIDE SEQUENCE [LARGE SCALE GENOMIC DNA]</scope>
    <source>
        <strain evidence="2 3">NX02</strain>
    </source>
</reference>
<keyword evidence="3" id="KW-1185">Reference proteome</keyword>
<proteinExistence type="predicted"/>
<dbReference type="Proteomes" id="UP000018851">
    <property type="component" value="Chromosome"/>
</dbReference>
<dbReference type="HOGENOM" id="CLU_211077_0_0_5"/>
<name>W0A8J5_9SPHN</name>
<feature type="transmembrane region" description="Helical" evidence="1">
    <location>
        <begin position="37"/>
        <end position="54"/>
    </location>
</feature>
<keyword evidence="1" id="KW-0812">Transmembrane</keyword>
<dbReference type="RefSeq" id="WP_169787210.1">
    <property type="nucleotide sequence ID" value="NZ_CP006644.1"/>
</dbReference>
<sequence length="58" mass="6314">MSEGQTANFLYMLLLLVLVGSSLIARRLPMGQTLKMVIAWVAIFAVGFFIVSLVRGGI</sequence>
<protein>
    <submittedName>
        <fullName evidence="2">Uncharacterized protein</fullName>
    </submittedName>
</protein>
<accession>W0A8J5</accession>
<feature type="transmembrane region" description="Helical" evidence="1">
    <location>
        <begin position="6"/>
        <end position="25"/>
    </location>
</feature>
<evidence type="ECO:0000256" key="1">
    <source>
        <dbReference type="SAM" id="Phobius"/>
    </source>
</evidence>
<evidence type="ECO:0000313" key="2">
    <source>
        <dbReference type="EMBL" id="AHE54249.1"/>
    </source>
</evidence>
<dbReference type="EMBL" id="CP006644">
    <property type="protein sequence ID" value="AHE54249.1"/>
    <property type="molecule type" value="Genomic_DNA"/>
</dbReference>